<organism evidence="2 3">
    <name type="scientific">Gigaspora rosea</name>
    <dbReference type="NCBI Taxonomy" id="44941"/>
    <lineage>
        <taxon>Eukaryota</taxon>
        <taxon>Fungi</taxon>
        <taxon>Fungi incertae sedis</taxon>
        <taxon>Mucoromycota</taxon>
        <taxon>Glomeromycotina</taxon>
        <taxon>Glomeromycetes</taxon>
        <taxon>Diversisporales</taxon>
        <taxon>Gigasporaceae</taxon>
        <taxon>Gigaspora</taxon>
    </lineage>
</organism>
<evidence type="ECO:0000256" key="1">
    <source>
        <dbReference type="SAM" id="MobiDB-lite"/>
    </source>
</evidence>
<reference evidence="2 3" key="1">
    <citation type="submission" date="2018-06" db="EMBL/GenBank/DDBJ databases">
        <title>Comparative genomics reveals the genomic features of Rhizophagus irregularis, R. cerebriforme, R. diaphanum and Gigaspora rosea, and their symbiotic lifestyle signature.</title>
        <authorList>
            <person name="Morin E."/>
            <person name="San Clemente H."/>
            <person name="Chen E.C.H."/>
            <person name="De La Providencia I."/>
            <person name="Hainaut M."/>
            <person name="Kuo A."/>
            <person name="Kohler A."/>
            <person name="Murat C."/>
            <person name="Tang N."/>
            <person name="Roy S."/>
            <person name="Loubradou J."/>
            <person name="Henrissat B."/>
            <person name="Grigoriev I.V."/>
            <person name="Corradi N."/>
            <person name="Roux C."/>
            <person name="Martin F.M."/>
        </authorList>
    </citation>
    <scope>NUCLEOTIDE SEQUENCE [LARGE SCALE GENOMIC DNA]</scope>
    <source>
        <strain evidence="2 3">DAOM 194757</strain>
    </source>
</reference>
<name>A0A397VW89_9GLOM</name>
<dbReference type="Proteomes" id="UP000266673">
    <property type="component" value="Unassembled WGS sequence"/>
</dbReference>
<comment type="caution">
    <text evidence="2">The sequence shown here is derived from an EMBL/GenBank/DDBJ whole genome shotgun (WGS) entry which is preliminary data.</text>
</comment>
<dbReference type="EMBL" id="QKWP01000123">
    <property type="protein sequence ID" value="RIB26794.1"/>
    <property type="molecule type" value="Genomic_DNA"/>
</dbReference>
<protein>
    <submittedName>
        <fullName evidence="2">Uncharacterized protein</fullName>
    </submittedName>
</protein>
<accession>A0A397VW89</accession>
<feature type="compositionally biased region" description="Basic and acidic residues" evidence="1">
    <location>
        <begin position="18"/>
        <end position="43"/>
    </location>
</feature>
<feature type="compositionally biased region" description="Basic and acidic residues" evidence="1">
    <location>
        <begin position="57"/>
        <end position="67"/>
    </location>
</feature>
<sequence>MTNFNSKSDDSNDENLLEEERKTKEKNDECKTTSREQTQDHPMRTNARPPMMMNARLPHENEHKTTL</sequence>
<keyword evidence="3" id="KW-1185">Reference proteome</keyword>
<dbReference type="AlphaFoldDB" id="A0A397VW89"/>
<evidence type="ECO:0000313" key="2">
    <source>
        <dbReference type="EMBL" id="RIB26794.1"/>
    </source>
</evidence>
<evidence type="ECO:0000313" key="3">
    <source>
        <dbReference type="Proteomes" id="UP000266673"/>
    </source>
</evidence>
<gene>
    <name evidence="2" type="ORF">C2G38_2162462</name>
</gene>
<proteinExistence type="predicted"/>
<feature type="region of interest" description="Disordered" evidence="1">
    <location>
        <begin position="1"/>
        <end position="67"/>
    </location>
</feature>